<proteinExistence type="predicted"/>
<gene>
    <name evidence="3" type="ORF">HG543_13025</name>
</gene>
<evidence type="ECO:0000259" key="2">
    <source>
        <dbReference type="PROSITE" id="PS51733"/>
    </source>
</evidence>
<comment type="caution">
    <text evidence="3">The sequence shown here is derived from an EMBL/GenBank/DDBJ whole genome shotgun (WGS) entry which is preliminary data.</text>
</comment>
<feature type="transmembrane region" description="Helical" evidence="1">
    <location>
        <begin position="123"/>
        <end position="141"/>
    </location>
</feature>
<organism evidence="3 4">
    <name type="scientific">Pyxidicoccus fallax</name>
    <dbReference type="NCBI Taxonomy" id="394095"/>
    <lineage>
        <taxon>Bacteria</taxon>
        <taxon>Pseudomonadati</taxon>
        <taxon>Myxococcota</taxon>
        <taxon>Myxococcia</taxon>
        <taxon>Myxococcales</taxon>
        <taxon>Cystobacterineae</taxon>
        <taxon>Myxococcaceae</taxon>
        <taxon>Pyxidicoccus</taxon>
    </lineage>
</organism>
<reference evidence="3 4" key="1">
    <citation type="submission" date="2020-04" db="EMBL/GenBank/DDBJ databases">
        <title>Draft genome of Pyxidicoccus fallax type strain.</title>
        <authorList>
            <person name="Whitworth D.E."/>
        </authorList>
    </citation>
    <scope>NUCLEOTIDE SEQUENCE [LARGE SCALE GENOMIC DNA]</scope>
    <source>
        <strain evidence="3 4">DSM 14698</strain>
    </source>
</reference>
<accession>A0A848LHB4</accession>
<evidence type="ECO:0000256" key="1">
    <source>
        <dbReference type="SAM" id="Phobius"/>
    </source>
</evidence>
<dbReference type="EMBL" id="JABBJJ010000047">
    <property type="protein sequence ID" value="NMO15768.1"/>
    <property type="molecule type" value="Genomic_DNA"/>
</dbReference>
<dbReference type="RefSeq" id="WP_169345057.1">
    <property type="nucleotide sequence ID" value="NZ_JABBJJ010000047.1"/>
</dbReference>
<sequence>MNRPAAALPRLTTPVLAQVLERRVMGLVIGAAALVHLVLMRFDLPAWPCVVRSAVGIPCPGCGLSRALTALLHGQWRDALHLHAFAPVILGGLVLISGMALLPEAARRRGIEAVARFERRTGLTALLLVTLVGYWLTRLLFFRTAFIDSTR</sequence>
<dbReference type="PROSITE" id="PS51733">
    <property type="entry name" value="BPL_LPL_CATALYTIC"/>
    <property type="match status" value="1"/>
</dbReference>
<dbReference type="InterPro" id="IPR004143">
    <property type="entry name" value="BPL_LPL_catalytic"/>
</dbReference>
<feature type="domain" description="BPL/LPL catalytic" evidence="2">
    <location>
        <begin position="74"/>
        <end position="151"/>
    </location>
</feature>
<evidence type="ECO:0000313" key="3">
    <source>
        <dbReference type="EMBL" id="NMO15768.1"/>
    </source>
</evidence>
<keyword evidence="1" id="KW-0472">Membrane</keyword>
<keyword evidence="4" id="KW-1185">Reference proteome</keyword>
<protein>
    <submittedName>
        <fullName evidence="3">DUF2752 domain-containing protein</fullName>
    </submittedName>
</protein>
<name>A0A848LHB4_9BACT</name>
<dbReference type="InterPro" id="IPR021215">
    <property type="entry name" value="DUF2752"/>
</dbReference>
<dbReference type="Pfam" id="PF10825">
    <property type="entry name" value="DUF2752"/>
    <property type="match status" value="1"/>
</dbReference>
<dbReference type="AlphaFoldDB" id="A0A848LHB4"/>
<feature type="transmembrane region" description="Helical" evidence="1">
    <location>
        <begin position="24"/>
        <end position="42"/>
    </location>
</feature>
<evidence type="ECO:0000313" key="4">
    <source>
        <dbReference type="Proteomes" id="UP000518300"/>
    </source>
</evidence>
<dbReference type="Proteomes" id="UP000518300">
    <property type="component" value="Unassembled WGS sequence"/>
</dbReference>
<keyword evidence="1" id="KW-0812">Transmembrane</keyword>
<feature type="transmembrane region" description="Helical" evidence="1">
    <location>
        <begin position="80"/>
        <end position="102"/>
    </location>
</feature>
<keyword evidence="1" id="KW-1133">Transmembrane helix</keyword>